<evidence type="ECO:0000313" key="1">
    <source>
        <dbReference type="EMBL" id="KJH71103.1"/>
    </source>
</evidence>
<evidence type="ECO:0000313" key="2">
    <source>
        <dbReference type="Proteomes" id="UP000032452"/>
    </source>
</evidence>
<accession>A0A0D8ZQL2</accession>
<dbReference type="Proteomes" id="UP000032452">
    <property type="component" value="Unassembled WGS sequence"/>
</dbReference>
<proteinExistence type="predicted"/>
<keyword evidence="2" id="KW-1185">Reference proteome</keyword>
<dbReference type="OrthoDB" id="4571911at2"/>
<dbReference type="EMBL" id="JYON01000014">
    <property type="protein sequence ID" value="KJH71103.1"/>
    <property type="molecule type" value="Genomic_DNA"/>
</dbReference>
<dbReference type="STRING" id="1618023.UH38_13870"/>
<evidence type="ECO:0008006" key="3">
    <source>
        <dbReference type="Google" id="ProtNLM"/>
    </source>
</evidence>
<sequence>MNKYVAAGERELFRGLDSYGIKGKTGEDLAEQFRSGDMYVGKGIFGNGIYVAYGSDKYDAQEYTGVGIEGAILRISLPKSAKVISYDKLIEEQNKDFLTSYPALQDPGRYAAFKGYDVIDVGATRNRPKYMVVLNRTTLRVQEESIPEVH</sequence>
<reference evidence="1 2" key="1">
    <citation type="submission" date="2015-02" db="EMBL/GenBank/DDBJ databases">
        <title>Draft genome of a novel marine cyanobacterium (Chroococcales) isolated from South Atlantic Ocean.</title>
        <authorList>
            <person name="Rigonato J."/>
            <person name="Alvarenga D.O."/>
            <person name="Branco L.H."/>
            <person name="Varani A.M."/>
            <person name="Brandini F.P."/>
            <person name="Fiore M.F."/>
        </authorList>
    </citation>
    <scope>NUCLEOTIDE SEQUENCE [LARGE SCALE GENOMIC DNA]</scope>
    <source>
        <strain evidence="1 2">CENA595</strain>
    </source>
</reference>
<gene>
    <name evidence="1" type="ORF">UH38_13870</name>
</gene>
<dbReference type="AlphaFoldDB" id="A0A0D8ZQL2"/>
<name>A0A0D8ZQL2_9CYAN</name>
<protein>
    <recommendedName>
        <fullName evidence="3">PARP catalytic domain-containing protein</fullName>
    </recommendedName>
</protein>
<organism evidence="1 2">
    <name type="scientific">Aliterella atlantica CENA595</name>
    <dbReference type="NCBI Taxonomy" id="1618023"/>
    <lineage>
        <taxon>Bacteria</taxon>
        <taxon>Bacillati</taxon>
        <taxon>Cyanobacteriota</taxon>
        <taxon>Cyanophyceae</taxon>
        <taxon>Chroococcidiopsidales</taxon>
        <taxon>Aliterellaceae</taxon>
        <taxon>Aliterella</taxon>
    </lineage>
</organism>
<dbReference type="RefSeq" id="WP_045055267.1">
    <property type="nucleotide sequence ID" value="NZ_CAWMDP010000057.1"/>
</dbReference>
<comment type="caution">
    <text evidence="1">The sequence shown here is derived from an EMBL/GenBank/DDBJ whole genome shotgun (WGS) entry which is preliminary data.</text>
</comment>